<keyword evidence="3" id="KW-0614">Plasmid</keyword>
<comment type="subcellular location">
    <subcellularLocation>
        <location evidence="1">Periplasm</location>
    </subcellularLocation>
</comment>
<protein>
    <recommendedName>
        <fullName evidence="1">Flagella basal body P-ring formation protein FlgA</fullName>
    </recommendedName>
</protein>
<sequence>MMRMIALIAVCLLPGVAQAGGYAAARTLPAGTVIAPEDLVAEAGTPAPLAEAVAMVGLQTRVTIYEGRRVLPAQLRAPVLVSRNQIVRLIYRAGPLQIEAEGRALGEGAAGDRLRVMNTASRSTIEAQVNPDGTVTVPN</sequence>
<feature type="signal peptide" evidence="1">
    <location>
        <begin position="1"/>
        <end position="19"/>
    </location>
</feature>
<dbReference type="CDD" id="cd11614">
    <property type="entry name" value="SAF_CpaB_FlgA_like"/>
    <property type="match status" value="1"/>
</dbReference>
<evidence type="ECO:0000313" key="3">
    <source>
        <dbReference type="EMBL" id="MCQ0969115.1"/>
    </source>
</evidence>
<accession>A0ABT1MLE8</accession>
<keyword evidence="4" id="KW-1185">Reference proteome</keyword>
<dbReference type="PANTHER" id="PTHR36307">
    <property type="entry name" value="FLAGELLA BASAL BODY P-RING FORMATION PROTEIN FLGA"/>
    <property type="match status" value="1"/>
</dbReference>
<comment type="similarity">
    <text evidence="1">Belongs to the FlgA family.</text>
</comment>
<keyword evidence="1" id="KW-1005">Bacterial flagellum biogenesis</keyword>
<gene>
    <name evidence="3" type="primary">flgA</name>
    <name evidence="3" type="ORF">MLD63_01530</name>
</gene>
<feature type="chain" id="PRO_5044981144" description="Flagella basal body P-ring formation protein FlgA" evidence="1">
    <location>
        <begin position="20"/>
        <end position="139"/>
    </location>
</feature>
<proteinExistence type="inferred from homology"/>
<dbReference type="Proteomes" id="UP001203945">
    <property type="component" value="Unassembled WGS sequence"/>
</dbReference>
<comment type="function">
    <text evidence="1">Involved in the assembly process of the P-ring formation. It may associate with FlgF on the rod constituting a structure essential for the P-ring assembly or may act as a modulator protein for the P-ring assembly.</text>
</comment>
<keyword evidence="1" id="KW-0732">Signal</keyword>
<dbReference type="InterPro" id="IPR039246">
    <property type="entry name" value="Flagellar_FlgA"/>
</dbReference>
<geneLocation type="plasmid" evidence="3">
    <name>unnamed1</name>
</geneLocation>
<keyword evidence="3" id="KW-0969">Cilium</keyword>
<organism evidence="3 4">
    <name type="scientific">Paracoccus albicereus</name>
    <dbReference type="NCBI Taxonomy" id="2922394"/>
    <lineage>
        <taxon>Bacteria</taxon>
        <taxon>Pseudomonadati</taxon>
        <taxon>Pseudomonadota</taxon>
        <taxon>Alphaproteobacteria</taxon>
        <taxon>Rhodobacterales</taxon>
        <taxon>Paracoccaceae</taxon>
        <taxon>Paracoccus</taxon>
    </lineage>
</organism>
<dbReference type="NCBIfam" id="TIGR03170">
    <property type="entry name" value="flgA_cterm"/>
    <property type="match status" value="1"/>
</dbReference>
<reference evidence="3 4" key="1">
    <citation type="submission" date="2022-03" db="EMBL/GenBank/DDBJ databases">
        <authorList>
            <person name="He Y."/>
        </authorList>
    </citation>
    <scope>NUCLEOTIDE SEQUENCE [LARGE SCALE GENOMIC DNA]</scope>
    <source>
        <strain evidence="3 4">TK19116</strain>
        <plasmid evidence="3">unnamed1</plasmid>
    </source>
</reference>
<feature type="domain" description="Flagella basal body P-ring formation protein FlgA SAF" evidence="2">
    <location>
        <begin position="23"/>
        <end position="137"/>
    </location>
</feature>
<dbReference type="Pfam" id="PF13144">
    <property type="entry name" value="ChapFlgA"/>
    <property type="match status" value="1"/>
</dbReference>
<dbReference type="PANTHER" id="PTHR36307:SF1">
    <property type="entry name" value="FLAGELLA BASAL BODY P-RING FORMATION PROTEIN FLGA"/>
    <property type="match status" value="1"/>
</dbReference>
<keyword evidence="3" id="KW-0966">Cell projection</keyword>
<keyword evidence="3" id="KW-0282">Flagellum</keyword>
<dbReference type="InterPro" id="IPR017585">
    <property type="entry name" value="SAF_FlgA"/>
</dbReference>
<dbReference type="EMBL" id="JAKZEU010000001">
    <property type="protein sequence ID" value="MCQ0969115.1"/>
    <property type="molecule type" value="Genomic_DNA"/>
</dbReference>
<evidence type="ECO:0000313" key="4">
    <source>
        <dbReference type="Proteomes" id="UP001203945"/>
    </source>
</evidence>
<evidence type="ECO:0000259" key="2">
    <source>
        <dbReference type="Pfam" id="PF13144"/>
    </source>
</evidence>
<evidence type="ECO:0000256" key="1">
    <source>
        <dbReference type="RuleBase" id="RU362063"/>
    </source>
</evidence>
<dbReference type="Gene3D" id="2.30.30.760">
    <property type="match status" value="1"/>
</dbReference>
<comment type="caution">
    <text evidence="3">The sequence shown here is derived from an EMBL/GenBank/DDBJ whole genome shotgun (WGS) entry which is preliminary data.</text>
</comment>
<keyword evidence="1" id="KW-0574">Periplasm</keyword>
<dbReference type="RefSeq" id="WP_255328077.1">
    <property type="nucleotide sequence ID" value="NZ_JAKZEU010000001.1"/>
</dbReference>
<name>A0ABT1MLE8_9RHOB</name>